<sequence>MKNYISFVRGVRNSGTLMSIIYFIDLLGTMVFAISGAMAGHRKGIDIFGCTFLAFVTAIGGGSLRDIFLNIRPVWVEDGNYLIAIFIGVFISVIANKQLYNLAKTFTLFDAIGIGFFTVVGTQKSIDYESSNIAAIMLGMFSAAMGGVIRDILISETPLILRKEIYASACLSGALLFVLLNSLHVHNGWNAFISATLVFIIRIVAIKYNLSLPVVEKNREGNL</sequence>
<keyword evidence="6 7" id="KW-0472">Membrane</keyword>
<dbReference type="RefSeq" id="WP_345069256.1">
    <property type="nucleotide sequence ID" value="NZ_BAABGR010000044.1"/>
</dbReference>
<dbReference type="Proteomes" id="UP001500394">
    <property type="component" value="Unassembled WGS sequence"/>
</dbReference>
<accession>A0ABP8R9L5</accession>
<gene>
    <name evidence="9" type="ORF">GCM10023173_26650</name>
</gene>
<feature type="transmembrane region" description="Helical" evidence="7">
    <location>
        <begin position="20"/>
        <end position="40"/>
    </location>
</feature>
<comment type="similarity">
    <text evidence="2">Belongs to the UPF0126 family.</text>
</comment>
<feature type="transmembrane region" description="Helical" evidence="7">
    <location>
        <begin position="102"/>
        <end position="121"/>
    </location>
</feature>
<keyword evidence="3" id="KW-1003">Cell membrane</keyword>
<feature type="transmembrane region" description="Helical" evidence="7">
    <location>
        <begin position="79"/>
        <end position="95"/>
    </location>
</feature>
<evidence type="ECO:0000256" key="7">
    <source>
        <dbReference type="SAM" id="Phobius"/>
    </source>
</evidence>
<evidence type="ECO:0000256" key="6">
    <source>
        <dbReference type="ARBA" id="ARBA00023136"/>
    </source>
</evidence>
<evidence type="ECO:0000256" key="5">
    <source>
        <dbReference type="ARBA" id="ARBA00022989"/>
    </source>
</evidence>
<keyword evidence="10" id="KW-1185">Reference proteome</keyword>
<comment type="subcellular location">
    <subcellularLocation>
        <location evidence="1">Cell membrane</location>
        <topology evidence="1">Multi-pass membrane protein</topology>
    </subcellularLocation>
</comment>
<evidence type="ECO:0000256" key="2">
    <source>
        <dbReference type="ARBA" id="ARBA00008193"/>
    </source>
</evidence>
<evidence type="ECO:0000256" key="4">
    <source>
        <dbReference type="ARBA" id="ARBA00022692"/>
    </source>
</evidence>
<keyword evidence="4 7" id="KW-0812">Transmembrane</keyword>
<keyword evidence="5 7" id="KW-1133">Transmembrane helix</keyword>
<dbReference type="InterPro" id="IPR005115">
    <property type="entry name" value="Gly_transporter"/>
</dbReference>
<feature type="domain" description="Glycine transporter" evidence="8">
    <location>
        <begin position="108"/>
        <end position="181"/>
    </location>
</feature>
<dbReference type="Pfam" id="PF03458">
    <property type="entry name" value="Gly_transporter"/>
    <property type="match status" value="2"/>
</dbReference>
<dbReference type="PANTHER" id="PTHR30506">
    <property type="entry name" value="INNER MEMBRANE PROTEIN"/>
    <property type="match status" value="1"/>
</dbReference>
<dbReference type="PANTHER" id="PTHR30506:SF3">
    <property type="entry name" value="UPF0126 INNER MEMBRANE PROTEIN YADS-RELATED"/>
    <property type="match status" value="1"/>
</dbReference>
<feature type="domain" description="Glycine transporter" evidence="8">
    <location>
        <begin position="23"/>
        <end position="95"/>
    </location>
</feature>
<proteinExistence type="inferred from homology"/>
<evidence type="ECO:0000259" key="8">
    <source>
        <dbReference type="Pfam" id="PF03458"/>
    </source>
</evidence>
<protein>
    <submittedName>
        <fullName evidence="9">Trimeric intracellular cation channel family protein</fullName>
    </submittedName>
</protein>
<evidence type="ECO:0000313" key="10">
    <source>
        <dbReference type="Proteomes" id="UP001500394"/>
    </source>
</evidence>
<organism evidence="9 10">
    <name type="scientific">Sphingobacterium thermophilum</name>
    <dbReference type="NCBI Taxonomy" id="768534"/>
    <lineage>
        <taxon>Bacteria</taxon>
        <taxon>Pseudomonadati</taxon>
        <taxon>Bacteroidota</taxon>
        <taxon>Sphingobacteriia</taxon>
        <taxon>Sphingobacteriales</taxon>
        <taxon>Sphingobacteriaceae</taxon>
        <taxon>Sphingobacterium</taxon>
    </lineage>
</organism>
<feature type="transmembrane region" description="Helical" evidence="7">
    <location>
        <begin position="47"/>
        <end position="67"/>
    </location>
</feature>
<evidence type="ECO:0000256" key="3">
    <source>
        <dbReference type="ARBA" id="ARBA00022475"/>
    </source>
</evidence>
<name>A0ABP8R9L5_9SPHI</name>
<feature type="transmembrane region" description="Helical" evidence="7">
    <location>
        <begin position="189"/>
        <end position="210"/>
    </location>
</feature>
<evidence type="ECO:0000256" key="1">
    <source>
        <dbReference type="ARBA" id="ARBA00004651"/>
    </source>
</evidence>
<feature type="transmembrane region" description="Helical" evidence="7">
    <location>
        <begin position="165"/>
        <end position="183"/>
    </location>
</feature>
<comment type="caution">
    <text evidence="9">The sequence shown here is derived from an EMBL/GenBank/DDBJ whole genome shotgun (WGS) entry which is preliminary data.</text>
</comment>
<reference evidence="10" key="1">
    <citation type="journal article" date="2019" name="Int. J. Syst. Evol. Microbiol.">
        <title>The Global Catalogue of Microorganisms (GCM) 10K type strain sequencing project: providing services to taxonomists for standard genome sequencing and annotation.</title>
        <authorList>
            <consortium name="The Broad Institute Genomics Platform"/>
            <consortium name="The Broad Institute Genome Sequencing Center for Infectious Disease"/>
            <person name="Wu L."/>
            <person name="Ma J."/>
        </authorList>
    </citation>
    <scope>NUCLEOTIDE SEQUENCE [LARGE SCALE GENOMIC DNA]</scope>
    <source>
        <strain evidence="10">JCM 17858</strain>
    </source>
</reference>
<evidence type="ECO:0000313" key="9">
    <source>
        <dbReference type="EMBL" id="GAA4521334.1"/>
    </source>
</evidence>
<feature type="transmembrane region" description="Helical" evidence="7">
    <location>
        <begin position="133"/>
        <end position="153"/>
    </location>
</feature>
<dbReference type="EMBL" id="BAABGR010000044">
    <property type="protein sequence ID" value="GAA4521334.1"/>
    <property type="molecule type" value="Genomic_DNA"/>
</dbReference>